<dbReference type="PANTHER" id="PTHR46490">
    <property type="entry name" value="C-TYPE LECTIN DOMAIN FAMILY 12 MEMBER A-RELATED"/>
    <property type="match status" value="1"/>
</dbReference>
<dbReference type="PROSITE" id="PS50041">
    <property type="entry name" value="C_TYPE_LECTIN_2"/>
    <property type="match status" value="2"/>
</dbReference>
<evidence type="ECO:0000313" key="7">
    <source>
        <dbReference type="EMBL" id="ULT95809.1"/>
    </source>
</evidence>
<dbReference type="GO" id="GO:0030246">
    <property type="term" value="F:carbohydrate binding"/>
    <property type="evidence" value="ECO:0007669"/>
    <property type="project" value="UniProtKB-KW"/>
</dbReference>
<keyword evidence="3" id="KW-0325">Glycoprotein</keyword>
<feature type="signal peptide" evidence="5">
    <location>
        <begin position="1"/>
        <end position="17"/>
    </location>
</feature>
<dbReference type="SUPFAM" id="SSF56436">
    <property type="entry name" value="C-type lectin-like"/>
    <property type="match status" value="2"/>
</dbReference>
<feature type="region of interest" description="Disordered" evidence="4">
    <location>
        <begin position="221"/>
        <end position="244"/>
    </location>
</feature>
<evidence type="ECO:0000313" key="8">
    <source>
        <dbReference type="Proteomes" id="UP000827892"/>
    </source>
</evidence>
<dbReference type="AlphaFoldDB" id="A0AAE9AFR3"/>
<feature type="domain" description="C-type lectin" evidence="6">
    <location>
        <begin position="84"/>
        <end position="209"/>
    </location>
</feature>
<protein>
    <recommendedName>
        <fullName evidence="6">C-type lectin domain-containing protein</fullName>
    </recommendedName>
</protein>
<gene>
    <name evidence="7" type="ORF">L3Y34_004464</name>
</gene>
<dbReference type="Gene3D" id="3.10.100.10">
    <property type="entry name" value="Mannose-Binding Protein A, subunit A"/>
    <property type="match status" value="2"/>
</dbReference>
<keyword evidence="5" id="KW-0732">Signal</keyword>
<dbReference type="InterPro" id="IPR016187">
    <property type="entry name" value="CTDL_fold"/>
</dbReference>
<dbReference type="InterPro" id="IPR016186">
    <property type="entry name" value="C-type_lectin-like/link_sf"/>
</dbReference>
<dbReference type="InterPro" id="IPR052309">
    <property type="entry name" value="C-type_Lectin_Domain_Fam1"/>
</dbReference>
<keyword evidence="2" id="KW-1015">Disulfide bond</keyword>
<sequence>MFILSFFFVSRFVLVYCDTDDHIQEFLRNKTFHDVIGCKIVSQKYQRTKYLESQQKLSDESQARLVLADETVMPCDANWHQYADNGCCYRISDEKSDWYGGTNICKALNPDAHMGSFHSQAESLFFANKYTSIHAWTGLSQTEVPNTWTYTDGTPDWHWFPALTATPSSADSSCVEMMDGLLGLLFALSLQKGQTNPYSCTEVNQIICKYCPKETTSSTTTKTTTTTIPTTTPKTTTTTKSTTKTTATTPSVPVSCSSTCPGQSIGINGKCYKMCRGSVKFEDSCTLCGGTTPTIYSKEENDFISRVFGANDATPSRTWIANTATNGYQNWADGQPLRPYEWVRYCIAMDLSAGPSRGKHSYLPCADNVVTSICLMNP</sequence>
<reference evidence="7 8" key="1">
    <citation type="submission" date="2022-05" db="EMBL/GenBank/DDBJ databases">
        <title>Chromosome-level reference genomes for two strains of Caenorhabditis briggsae: an improved platform for comparative genomics.</title>
        <authorList>
            <person name="Stevens L."/>
            <person name="Andersen E.C."/>
        </authorList>
    </citation>
    <scope>NUCLEOTIDE SEQUENCE [LARGE SCALE GENOMIC DNA]</scope>
    <source>
        <strain evidence="7">QX1410_ONT</strain>
        <tissue evidence="7">Whole-organism</tissue>
    </source>
</reference>
<dbReference type="InterPro" id="IPR001304">
    <property type="entry name" value="C-type_lectin-like"/>
</dbReference>
<proteinExistence type="predicted"/>
<name>A0AAE9AFR3_CAEBR</name>
<dbReference type="SMART" id="SM00034">
    <property type="entry name" value="CLECT"/>
    <property type="match status" value="2"/>
</dbReference>
<keyword evidence="1" id="KW-0430">Lectin</keyword>
<evidence type="ECO:0000256" key="3">
    <source>
        <dbReference type="ARBA" id="ARBA00023180"/>
    </source>
</evidence>
<evidence type="ECO:0000259" key="6">
    <source>
        <dbReference type="PROSITE" id="PS50041"/>
    </source>
</evidence>
<feature type="chain" id="PRO_5042011765" description="C-type lectin domain-containing protein" evidence="5">
    <location>
        <begin position="18"/>
        <end position="378"/>
    </location>
</feature>
<dbReference type="PANTHER" id="PTHR46490:SF6">
    <property type="entry name" value="ASIALOGLYCOPROTEIN RECEPTOR 1-LIKE-RELATED"/>
    <property type="match status" value="1"/>
</dbReference>
<dbReference type="CDD" id="cd00037">
    <property type="entry name" value="CLECT"/>
    <property type="match status" value="2"/>
</dbReference>
<evidence type="ECO:0000256" key="5">
    <source>
        <dbReference type="SAM" id="SignalP"/>
    </source>
</evidence>
<evidence type="ECO:0000256" key="2">
    <source>
        <dbReference type="ARBA" id="ARBA00023157"/>
    </source>
</evidence>
<dbReference type="Pfam" id="PF00059">
    <property type="entry name" value="Lectin_C"/>
    <property type="match status" value="1"/>
</dbReference>
<dbReference type="Proteomes" id="UP000827892">
    <property type="component" value="Chromosome IV"/>
</dbReference>
<organism evidence="7 8">
    <name type="scientific">Caenorhabditis briggsae</name>
    <dbReference type="NCBI Taxonomy" id="6238"/>
    <lineage>
        <taxon>Eukaryota</taxon>
        <taxon>Metazoa</taxon>
        <taxon>Ecdysozoa</taxon>
        <taxon>Nematoda</taxon>
        <taxon>Chromadorea</taxon>
        <taxon>Rhabditida</taxon>
        <taxon>Rhabditina</taxon>
        <taxon>Rhabditomorpha</taxon>
        <taxon>Rhabditoidea</taxon>
        <taxon>Rhabditidae</taxon>
        <taxon>Peloderinae</taxon>
        <taxon>Caenorhabditis</taxon>
    </lineage>
</organism>
<evidence type="ECO:0000256" key="1">
    <source>
        <dbReference type="ARBA" id="ARBA00022734"/>
    </source>
</evidence>
<accession>A0AAE9AFR3</accession>
<feature type="domain" description="C-type lectin" evidence="6">
    <location>
        <begin position="267"/>
        <end position="365"/>
    </location>
</feature>
<dbReference type="EMBL" id="CP090894">
    <property type="protein sequence ID" value="ULT95809.1"/>
    <property type="molecule type" value="Genomic_DNA"/>
</dbReference>
<evidence type="ECO:0000256" key="4">
    <source>
        <dbReference type="SAM" id="MobiDB-lite"/>
    </source>
</evidence>